<keyword evidence="1" id="KW-0812">Transmembrane</keyword>
<keyword evidence="3" id="KW-1185">Reference proteome</keyword>
<proteinExistence type="predicted"/>
<accession>A0ABU9D8R5</accession>
<keyword evidence="1" id="KW-0472">Membrane</keyword>
<dbReference type="Pfam" id="PF06210">
    <property type="entry name" value="DUF1003"/>
    <property type="match status" value="1"/>
</dbReference>
<dbReference type="Proteomes" id="UP001446205">
    <property type="component" value="Unassembled WGS sequence"/>
</dbReference>
<keyword evidence="1" id="KW-1133">Transmembrane helix</keyword>
<feature type="transmembrane region" description="Helical" evidence="1">
    <location>
        <begin position="85"/>
        <end position="105"/>
    </location>
</feature>
<gene>
    <name evidence="2" type="ORF">WOB96_09080</name>
</gene>
<dbReference type="InterPro" id="IPR010406">
    <property type="entry name" value="DUF1003"/>
</dbReference>
<dbReference type="EMBL" id="JBBPCO010000008">
    <property type="protein sequence ID" value="MEK8089918.1"/>
    <property type="molecule type" value="Genomic_DNA"/>
</dbReference>
<name>A0ABU9D8R5_9PROT</name>
<reference evidence="2 3" key="1">
    <citation type="submission" date="2024-04" db="EMBL/GenBank/DDBJ databases">
        <authorList>
            <person name="Abashina T."/>
            <person name="Shaikin A."/>
        </authorList>
    </citation>
    <scope>NUCLEOTIDE SEQUENCE [LARGE SCALE GENOMIC DNA]</scope>
    <source>
        <strain evidence="2 3">AAFK</strain>
    </source>
</reference>
<protein>
    <submittedName>
        <fullName evidence="2">DUF1003 domain-containing protein</fullName>
    </submittedName>
</protein>
<dbReference type="RefSeq" id="WP_341370976.1">
    <property type="nucleotide sequence ID" value="NZ_JBBPCO010000008.1"/>
</dbReference>
<evidence type="ECO:0000313" key="3">
    <source>
        <dbReference type="Proteomes" id="UP001446205"/>
    </source>
</evidence>
<evidence type="ECO:0000256" key="1">
    <source>
        <dbReference type="SAM" id="Phobius"/>
    </source>
</evidence>
<sequence>MNTGTGHQESGSGLARIMERNIRALLTRYQEEQVHEGWQERAAAAITRFTGSMTFVYLHLLLFGGWIVINLGWMPGIRPFDPSFVVLAMIASVEAIFLSTFVLITQNRMAKQADKRADLDLQISLLAEHEVTRLIELVTAMAQHMEIDAARNPELSELANDVQPEVVLDRMDTIKQKVRQETRDKDRG</sequence>
<evidence type="ECO:0000313" key="2">
    <source>
        <dbReference type="EMBL" id="MEK8089918.1"/>
    </source>
</evidence>
<organism evidence="2 3">
    <name type="scientific">Thermithiobacillus plumbiphilus</name>
    <dbReference type="NCBI Taxonomy" id="1729899"/>
    <lineage>
        <taxon>Bacteria</taxon>
        <taxon>Pseudomonadati</taxon>
        <taxon>Pseudomonadota</taxon>
        <taxon>Acidithiobacillia</taxon>
        <taxon>Acidithiobacillales</taxon>
        <taxon>Thermithiobacillaceae</taxon>
        <taxon>Thermithiobacillus</taxon>
    </lineage>
</organism>
<comment type="caution">
    <text evidence="2">The sequence shown here is derived from an EMBL/GenBank/DDBJ whole genome shotgun (WGS) entry which is preliminary data.</text>
</comment>
<feature type="transmembrane region" description="Helical" evidence="1">
    <location>
        <begin position="55"/>
        <end position="73"/>
    </location>
</feature>